<dbReference type="InterPro" id="IPR014756">
    <property type="entry name" value="Ig_E-set"/>
</dbReference>
<feature type="transmembrane region" description="Helical" evidence="9">
    <location>
        <begin position="194"/>
        <end position="214"/>
    </location>
</feature>
<dbReference type="InterPro" id="IPR014755">
    <property type="entry name" value="Cu-Rt/internalin_Ig-like"/>
</dbReference>
<evidence type="ECO:0000256" key="7">
    <source>
        <dbReference type="ARBA" id="ARBA00023008"/>
    </source>
</evidence>
<dbReference type="GO" id="GO:0006825">
    <property type="term" value="P:copper ion transport"/>
    <property type="evidence" value="ECO:0007669"/>
    <property type="project" value="InterPro"/>
</dbReference>
<organism evidence="12">
    <name type="scientific">freshwater metagenome</name>
    <dbReference type="NCBI Taxonomy" id="449393"/>
    <lineage>
        <taxon>unclassified sequences</taxon>
        <taxon>metagenomes</taxon>
        <taxon>ecological metagenomes</taxon>
    </lineage>
</organism>
<feature type="transmembrane region" description="Helical" evidence="9">
    <location>
        <begin position="265"/>
        <end position="286"/>
    </location>
</feature>
<dbReference type="GO" id="GO:0005507">
    <property type="term" value="F:copper ion binding"/>
    <property type="evidence" value="ECO:0007669"/>
    <property type="project" value="InterPro"/>
</dbReference>
<accession>A0A6J6GQG2</accession>
<dbReference type="AlphaFoldDB" id="A0A6J6GQG2"/>
<dbReference type="PANTHER" id="PTHR34820:SF4">
    <property type="entry name" value="INNER MEMBRANE PROTEIN YEBZ"/>
    <property type="match status" value="1"/>
</dbReference>
<keyword evidence="5" id="KW-0732">Signal</keyword>
<keyword evidence="4" id="KW-0479">Metal-binding</keyword>
<evidence type="ECO:0000259" key="11">
    <source>
        <dbReference type="Pfam" id="PF05425"/>
    </source>
</evidence>
<dbReference type="InterPro" id="IPR008457">
    <property type="entry name" value="Cu-R_CopD_dom"/>
</dbReference>
<dbReference type="Gene3D" id="2.60.40.1220">
    <property type="match status" value="1"/>
</dbReference>
<evidence type="ECO:0000256" key="5">
    <source>
        <dbReference type="ARBA" id="ARBA00022729"/>
    </source>
</evidence>
<comment type="subcellular location">
    <subcellularLocation>
        <location evidence="1">Cell membrane</location>
        <topology evidence="1">Multi-pass membrane protein</topology>
    </subcellularLocation>
</comment>
<keyword evidence="7" id="KW-0186">Copper</keyword>
<dbReference type="Pfam" id="PF04234">
    <property type="entry name" value="CopC"/>
    <property type="match status" value="1"/>
</dbReference>
<feature type="domain" description="Copper resistance protein D" evidence="11">
    <location>
        <begin position="327"/>
        <end position="427"/>
    </location>
</feature>
<evidence type="ECO:0000256" key="6">
    <source>
        <dbReference type="ARBA" id="ARBA00022989"/>
    </source>
</evidence>
<keyword evidence="8 9" id="KW-0472">Membrane</keyword>
<sequence length="545" mass="58713">MRKFLRFSFIAALLCGAGVVGSANPVEAHAGLKSSEPAASSVLEKSPVEIVLKFAEQVEISFGSIRLFDANSKLIVLPVPNYGIADDVVDAKTVRVGVPDLEPGSYLVIWRVVSVDSHPVQGAFGFQIGSRGTNLTDLGVEILANSSAPGLVRGLMGIARWLSFLGVMVLIGSMLLATRMSGQSRIEIVIKSSWFVAVVGSVIVLVMQAPYALGSSLSDSVSVTSVRQVLETRLGTWLIIRSVILLLFLVIIWKRDLHQKPIWRMATTILSIVLFATFSISGHPGMRQFSALSIGTDIVHFLCVAVWMGGLLTIVLLGRKWQSESPKVIAWFSFNATIAMPIMVATGVAQAWRMMEGFQNLFSTTYGTVLSIKVVLVVTAIAAGTKARQIFKDKKVDSEDLKKIKFSKTIVVESAIGLVVLAVTAVLVSVPPLSVNTAAPFTATLVQSNVIADITITPARVGNSQIHIVFSPPGGTLESIEFVTARISLVSGEIPPIPIGLKRIGVNHFQANLQVPRGGEWLLELIVKPATNRTLRFSQIVKIKN</sequence>
<evidence type="ECO:0000259" key="10">
    <source>
        <dbReference type="Pfam" id="PF04234"/>
    </source>
</evidence>
<dbReference type="EMBL" id="CAEZUN010000078">
    <property type="protein sequence ID" value="CAB4602123.1"/>
    <property type="molecule type" value="Genomic_DNA"/>
</dbReference>
<keyword evidence="6 9" id="KW-1133">Transmembrane helix</keyword>
<keyword evidence="3 9" id="KW-0812">Transmembrane</keyword>
<dbReference type="PANTHER" id="PTHR34820">
    <property type="entry name" value="INNER MEMBRANE PROTEIN YEBZ"/>
    <property type="match status" value="1"/>
</dbReference>
<feature type="transmembrane region" description="Helical" evidence="9">
    <location>
        <begin position="234"/>
        <end position="253"/>
    </location>
</feature>
<dbReference type="GO" id="GO:0046688">
    <property type="term" value="P:response to copper ion"/>
    <property type="evidence" value="ECO:0007669"/>
    <property type="project" value="InterPro"/>
</dbReference>
<dbReference type="InterPro" id="IPR007348">
    <property type="entry name" value="CopC_dom"/>
</dbReference>
<feature type="transmembrane region" description="Helical" evidence="9">
    <location>
        <begin position="364"/>
        <end position="385"/>
    </location>
</feature>
<protein>
    <submittedName>
        <fullName evidence="12">Unannotated protein</fullName>
    </submittedName>
</protein>
<evidence type="ECO:0000256" key="3">
    <source>
        <dbReference type="ARBA" id="ARBA00022692"/>
    </source>
</evidence>
<evidence type="ECO:0000256" key="1">
    <source>
        <dbReference type="ARBA" id="ARBA00004651"/>
    </source>
</evidence>
<feature type="domain" description="CopC" evidence="10">
    <location>
        <begin position="29"/>
        <end position="128"/>
    </location>
</feature>
<feature type="transmembrane region" description="Helical" evidence="9">
    <location>
        <begin position="329"/>
        <end position="352"/>
    </location>
</feature>
<reference evidence="12" key="1">
    <citation type="submission" date="2020-05" db="EMBL/GenBank/DDBJ databases">
        <authorList>
            <person name="Chiriac C."/>
            <person name="Salcher M."/>
            <person name="Ghai R."/>
            <person name="Kavagutti S V."/>
        </authorList>
    </citation>
    <scope>NUCLEOTIDE SEQUENCE</scope>
</reference>
<evidence type="ECO:0000256" key="8">
    <source>
        <dbReference type="ARBA" id="ARBA00023136"/>
    </source>
</evidence>
<dbReference type="Pfam" id="PF05425">
    <property type="entry name" value="CopD"/>
    <property type="match status" value="1"/>
</dbReference>
<dbReference type="InterPro" id="IPR032694">
    <property type="entry name" value="CopC/D"/>
</dbReference>
<evidence type="ECO:0000256" key="9">
    <source>
        <dbReference type="SAM" id="Phobius"/>
    </source>
</evidence>
<dbReference type="GO" id="GO:0005886">
    <property type="term" value="C:plasma membrane"/>
    <property type="evidence" value="ECO:0007669"/>
    <property type="project" value="UniProtKB-SubCell"/>
</dbReference>
<dbReference type="SUPFAM" id="SSF81296">
    <property type="entry name" value="E set domains"/>
    <property type="match status" value="1"/>
</dbReference>
<keyword evidence="2" id="KW-1003">Cell membrane</keyword>
<evidence type="ECO:0000256" key="2">
    <source>
        <dbReference type="ARBA" id="ARBA00022475"/>
    </source>
</evidence>
<feature type="transmembrane region" description="Helical" evidence="9">
    <location>
        <begin position="406"/>
        <end position="428"/>
    </location>
</feature>
<evidence type="ECO:0000313" key="12">
    <source>
        <dbReference type="EMBL" id="CAB4602123.1"/>
    </source>
</evidence>
<feature type="transmembrane region" description="Helical" evidence="9">
    <location>
        <begin position="161"/>
        <end position="182"/>
    </location>
</feature>
<proteinExistence type="predicted"/>
<name>A0A6J6GQG2_9ZZZZ</name>
<gene>
    <name evidence="12" type="ORF">UFOPK1826_00740</name>
</gene>
<evidence type="ECO:0000256" key="4">
    <source>
        <dbReference type="ARBA" id="ARBA00022723"/>
    </source>
</evidence>
<feature type="transmembrane region" description="Helical" evidence="9">
    <location>
        <begin position="298"/>
        <end position="317"/>
    </location>
</feature>
<dbReference type="GO" id="GO:0042597">
    <property type="term" value="C:periplasmic space"/>
    <property type="evidence" value="ECO:0007669"/>
    <property type="project" value="InterPro"/>
</dbReference>